<dbReference type="SUPFAM" id="SSF57667">
    <property type="entry name" value="beta-beta-alpha zinc fingers"/>
    <property type="match status" value="2"/>
</dbReference>
<feature type="domain" description="C2H2-type" evidence="7">
    <location>
        <begin position="201"/>
        <end position="236"/>
    </location>
</feature>
<feature type="region of interest" description="Disordered" evidence="6">
    <location>
        <begin position="349"/>
        <end position="381"/>
    </location>
</feature>
<feature type="compositionally biased region" description="Basic residues" evidence="6">
    <location>
        <begin position="217"/>
        <end position="238"/>
    </location>
</feature>
<dbReference type="PANTHER" id="PTHR46179:SF26">
    <property type="entry name" value="ZINC FINGER PROTEIN 423 HOMOLOG"/>
    <property type="match status" value="1"/>
</dbReference>
<keyword evidence="1" id="KW-0479">Metal-binding</keyword>
<proteinExistence type="predicted"/>
<feature type="compositionally biased region" description="Acidic residues" evidence="6">
    <location>
        <begin position="369"/>
        <end position="381"/>
    </location>
</feature>
<dbReference type="GO" id="GO:0006357">
    <property type="term" value="P:regulation of transcription by RNA polymerase II"/>
    <property type="evidence" value="ECO:0007669"/>
    <property type="project" value="TreeGrafter"/>
</dbReference>
<organism evidence="8 9">
    <name type="scientific">Auricularia subglabra (strain TFB-10046 / SS5)</name>
    <name type="common">White-rot fungus</name>
    <name type="synonym">Auricularia delicata (strain TFB10046)</name>
    <dbReference type="NCBI Taxonomy" id="717982"/>
    <lineage>
        <taxon>Eukaryota</taxon>
        <taxon>Fungi</taxon>
        <taxon>Dikarya</taxon>
        <taxon>Basidiomycota</taxon>
        <taxon>Agaricomycotina</taxon>
        <taxon>Agaricomycetes</taxon>
        <taxon>Auriculariales</taxon>
        <taxon>Auriculariaceae</taxon>
        <taxon>Auricularia</taxon>
    </lineage>
</organism>
<keyword evidence="3 5" id="KW-0863">Zinc-finger</keyword>
<dbReference type="PANTHER" id="PTHR46179">
    <property type="entry name" value="ZINC FINGER PROTEIN"/>
    <property type="match status" value="1"/>
</dbReference>
<feature type="region of interest" description="Disordered" evidence="6">
    <location>
        <begin position="217"/>
        <end position="248"/>
    </location>
</feature>
<dbReference type="OrthoDB" id="2687452at2759"/>
<dbReference type="AlphaFoldDB" id="J0WZ14"/>
<dbReference type="FunFam" id="3.30.160.60:FF:000110">
    <property type="entry name" value="Zinc finger protein-like"/>
    <property type="match status" value="1"/>
</dbReference>
<dbReference type="KEGG" id="adl:AURDEDRAFT_166321"/>
<dbReference type="GO" id="GO:0003712">
    <property type="term" value="F:transcription coregulator activity"/>
    <property type="evidence" value="ECO:0007669"/>
    <property type="project" value="TreeGrafter"/>
</dbReference>
<dbReference type="eggNOG" id="KOG1721">
    <property type="taxonomic scope" value="Eukaryota"/>
</dbReference>
<dbReference type="GO" id="GO:0005634">
    <property type="term" value="C:nucleus"/>
    <property type="evidence" value="ECO:0007669"/>
    <property type="project" value="TreeGrafter"/>
</dbReference>
<feature type="domain" description="C2H2-type" evidence="7">
    <location>
        <begin position="79"/>
        <end position="111"/>
    </location>
</feature>
<evidence type="ECO:0000259" key="7">
    <source>
        <dbReference type="PROSITE" id="PS50157"/>
    </source>
</evidence>
<protein>
    <recommendedName>
        <fullName evidence="7">C2H2-type domain-containing protein</fullName>
    </recommendedName>
</protein>
<evidence type="ECO:0000256" key="1">
    <source>
        <dbReference type="ARBA" id="ARBA00022723"/>
    </source>
</evidence>
<dbReference type="Gene3D" id="3.30.160.60">
    <property type="entry name" value="Classic Zinc Finger"/>
    <property type="match status" value="3"/>
</dbReference>
<reference evidence="9" key="1">
    <citation type="journal article" date="2012" name="Science">
        <title>The Paleozoic origin of enzymatic lignin decomposition reconstructed from 31 fungal genomes.</title>
        <authorList>
            <person name="Floudas D."/>
            <person name="Binder M."/>
            <person name="Riley R."/>
            <person name="Barry K."/>
            <person name="Blanchette R.A."/>
            <person name="Henrissat B."/>
            <person name="Martinez A.T."/>
            <person name="Otillar R."/>
            <person name="Spatafora J.W."/>
            <person name="Yadav J.S."/>
            <person name="Aerts A."/>
            <person name="Benoit I."/>
            <person name="Boyd A."/>
            <person name="Carlson A."/>
            <person name="Copeland A."/>
            <person name="Coutinho P.M."/>
            <person name="de Vries R.P."/>
            <person name="Ferreira P."/>
            <person name="Findley K."/>
            <person name="Foster B."/>
            <person name="Gaskell J."/>
            <person name="Glotzer D."/>
            <person name="Gorecki P."/>
            <person name="Heitman J."/>
            <person name="Hesse C."/>
            <person name="Hori C."/>
            <person name="Igarashi K."/>
            <person name="Jurgens J.A."/>
            <person name="Kallen N."/>
            <person name="Kersten P."/>
            <person name="Kohler A."/>
            <person name="Kuees U."/>
            <person name="Kumar T.K.A."/>
            <person name="Kuo A."/>
            <person name="LaButti K."/>
            <person name="Larrondo L.F."/>
            <person name="Lindquist E."/>
            <person name="Ling A."/>
            <person name="Lombard V."/>
            <person name="Lucas S."/>
            <person name="Lundell T."/>
            <person name="Martin R."/>
            <person name="McLaughlin D.J."/>
            <person name="Morgenstern I."/>
            <person name="Morin E."/>
            <person name="Murat C."/>
            <person name="Nagy L.G."/>
            <person name="Nolan M."/>
            <person name="Ohm R.A."/>
            <person name="Patyshakuliyeva A."/>
            <person name="Rokas A."/>
            <person name="Ruiz-Duenas F.J."/>
            <person name="Sabat G."/>
            <person name="Salamov A."/>
            <person name="Samejima M."/>
            <person name="Schmutz J."/>
            <person name="Slot J.C."/>
            <person name="St John F."/>
            <person name="Stenlid J."/>
            <person name="Sun H."/>
            <person name="Sun S."/>
            <person name="Syed K."/>
            <person name="Tsang A."/>
            <person name="Wiebenga A."/>
            <person name="Young D."/>
            <person name="Pisabarro A."/>
            <person name="Eastwood D.C."/>
            <person name="Martin F."/>
            <person name="Cullen D."/>
            <person name="Grigoriev I.V."/>
            <person name="Hibbett D.S."/>
        </authorList>
    </citation>
    <scope>NUCLEOTIDE SEQUENCE [LARGE SCALE GENOMIC DNA]</scope>
    <source>
        <strain evidence="9">TFB10046</strain>
    </source>
</reference>
<dbReference type="Pfam" id="PF00096">
    <property type="entry name" value="zf-C2H2"/>
    <property type="match status" value="2"/>
</dbReference>
<sequence>MASPHMNQLELTCRWRRCPRLGPYSTPEALFEHLDTDHVPRNADDALTCERDGCSRMSPVKGQMSCADHHRTHAKYRPFKCTKTGCDAAFSSEYSLRKHIKGRAGHAGARAALVIPGPAPPPRRTLAARVHPAPSSGLLQCLWNGCMQTYSGDTGGAAQLAAHLATDHRSLPCRWAGCMRNLKGSLFSHLRTHLPAWYRPFVCQHCGKAFSRPESLKRHRTNVRVRQSHAHGHKRPRTSRMESDGDLTREYEVMIDDRIRSASSPISPSPLTTLPSTPGLSHSPPPPPSEHDDTLMNGDARAIGEENVRVCEDLAITNAALHDRLLFAEGKIEQLEAEMESLRTCLASGADQGRFVPSFPTPSSQSEKEDTDDDQDWSLDM</sequence>
<feature type="compositionally biased region" description="Basic and acidic residues" evidence="6">
    <location>
        <begin position="239"/>
        <end position="248"/>
    </location>
</feature>
<gene>
    <name evidence="8" type="ORF">AURDEDRAFT_166321</name>
</gene>
<evidence type="ECO:0000313" key="8">
    <source>
        <dbReference type="EMBL" id="EJD44537.1"/>
    </source>
</evidence>
<evidence type="ECO:0000256" key="5">
    <source>
        <dbReference type="PROSITE-ProRule" id="PRU00042"/>
    </source>
</evidence>
<evidence type="ECO:0000256" key="2">
    <source>
        <dbReference type="ARBA" id="ARBA00022737"/>
    </source>
</evidence>
<dbReference type="InterPro" id="IPR013087">
    <property type="entry name" value="Znf_C2H2_type"/>
</dbReference>
<dbReference type="GO" id="GO:0008270">
    <property type="term" value="F:zinc ion binding"/>
    <property type="evidence" value="ECO:0007669"/>
    <property type="project" value="UniProtKB-KW"/>
</dbReference>
<keyword evidence="4" id="KW-0862">Zinc</keyword>
<dbReference type="InParanoid" id="J0WZ14"/>
<feature type="region of interest" description="Disordered" evidence="6">
    <location>
        <begin position="261"/>
        <end position="296"/>
    </location>
</feature>
<dbReference type="EMBL" id="JH687770">
    <property type="protein sequence ID" value="EJD44537.1"/>
    <property type="molecule type" value="Genomic_DNA"/>
</dbReference>
<name>J0WZ14_AURST</name>
<dbReference type="InterPro" id="IPR036236">
    <property type="entry name" value="Znf_C2H2_sf"/>
</dbReference>
<feature type="compositionally biased region" description="Low complexity" evidence="6">
    <location>
        <begin position="261"/>
        <end position="282"/>
    </location>
</feature>
<keyword evidence="9" id="KW-1185">Reference proteome</keyword>
<dbReference type="Proteomes" id="UP000006514">
    <property type="component" value="Unassembled WGS sequence"/>
</dbReference>
<evidence type="ECO:0000313" key="9">
    <source>
        <dbReference type="Proteomes" id="UP000006514"/>
    </source>
</evidence>
<evidence type="ECO:0000256" key="4">
    <source>
        <dbReference type="ARBA" id="ARBA00022833"/>
    </source>
</evidence>
<dbReference type="InterPro" id="IPR051061">
    <property type="entry name" value="Zinc_finger_trans_reg"/>
</dbReference>
<accession>J0WZ14</accession>
<evidence type="ECO:0000256" key="6">
    <source>
        <dbReference type="SAM" id="MobiDB-lite"/>
    </source>
</evidence>
<dbReference type="PROSITE" id="PS50157">
    <property type="entry name" value="ZINC_FINGER_C2H2_2"/>
    <property type="match status" value="2"/>
</dbReference>
<keyword evidence="2" id="KW-0677">Repeat</keyword>
<dbReference type="SMART" id="SM00355">
    <property type="entry name" value="ZnF_C2H2"/>
    <property type="match status" value="6"/>
</dbReference>
<evidence type="ECO:0000256" key="3">
    <source>
        <dbReference type="ARBA" id="ARBA00022771"/>
    </source>
</evidence>